<dbReference type="InterPro" id="IPR027417">
    <property type="entry name" value="P-loop_NTPase"/>
</dbReference>
<gene>
    <name evidence="1" type="ORF">GCM10023156_20200</name>
</gene>
<keyword evidence="2" id="KW-1185">Reference proteome</keyword>
<dbReference type="Proteomes" id="UP001500840">
    <property type="component" value="Unassembled WGS sequence"/>
</dbReference>
<evidence type="ECO:0000313" key="1">
    <source>
        <dbReference type="EMBL" id="GAA4451835.1"/>
    </source>
</evidence>
<name>A0ABP8MJT1_9BACT</name>
<evidence type="ECO:0000313" key="2">
    <source>
        <dbReference type="Proteomes" id="UP001500840"/>
    </source>
</evidence>
<comment type="caution">
    <text evidence="1">The sequence shown here is derived from an EMBL/GenBank/DDBJ whole genome shotgun (WGS) entry which is preliminary data.</text>
</comment>
<accession>A0ABP8MJT1</accession>
<dbReference type="Gene3D" id="3.40.50.300">
    <property type="entry name" value="P-loop containing nucleotide triphosphate hydrolases"/>
    <property type="match status" value="1"/>
</dbReference>
<reference evidence="2" key="1">
    <citation type="journal article" date="2019" name="Int. J. Syst. Evol. Microbiol.">
        <title>The Global Catalogue of Microorganisms (GCM) 10K type strain sequencing project: providing services to taxonomists for standard genome sequencing and annotation.</title>
        <authorList>
            <consortium name="The Broad Institute Genomics Platform"/>
            <consortium name="The Broad Institute Genome Sequencing Center for Infectious Disease"/>
            <person name="Wu L."/>
            <person name="Ma J."/>
        </authorList>
    </citation>
    <scope>NUCLEOTIDE SEQUENCE [LARGE SCALE GENOMIC DNA]</scope>
    <source>
        <strain evidence="2">JCM 17759</strain>
    </source>
</reference>
<organism evidence="1 2">
    <name type="scientific">Novipirellula rosea</name>
    <dbReference type="NCBI Taxonomy" id="1031540"/>
    <lineage>
        <taxon>Bacteria</taxon>
        <taxon>Pseudomonadati</taxon>
        <taxon>Planctomycetota</taxon>
        <taxon>Planctomycetia</taxon>
        <taxon>Pirellulales</taxon>
        <taxon>Pirellulaceae</taxon>
        <taxon>Novipirellula</taxon>
    </lineage>
</organism>
<sequence>MEITIILSSPRSGSSWLSRVVRSIPDHSVFTHNTYTTQFLYSLYPIKSVNPFSDDGIARPGVVDSLLKPWRVRRVRSYIESRASGNPIVLISPTLSNFLPLLKEAFPEARYVHFQRNPLDTIASMKNFLAKNDCGGFIDRYRAHSYGGRFFAMRSACIHTLHRLRWMRLVHRGYLGVRPGGFQQAARYSLVDFLSWYYTANQRDILAGLVDIPESRQVAIHYEKLVESYDDEVAKLLEFMIGDQEKPEIPHSHDGVRSGAVGRSKELFDEAQLEQIRSFLLTNAPQRVLQTYGLATANSTAEQQRITQETS</sequence>
<dbReference type="RefSeq" id="WP_345321656.1">
    <property type="nucleotide sequence ID" value="NZ_BAABGA010000029.1"/>
</dbReference>
<dbReference type="Pfam" id="PF13469">
    <property type="entry name" value="Sulfotransfer_3"/>
    <property type="match status" value="1"/>
</dbReference>
<dbReference type="EMBL" id="BAABGA010000029">
    <property type="protein sequence ID" value="GAA4451835.1"/>
    <property type="molecule type" value="Genomic_DNA"/>
</dbReference>
<proteinExistence type="predicted"/>
<dbReference type="SUPFAM" id="SSF52540">
    <property type="entry name" value="P-loop containing nucleoside triphosphate hydrolases"/>
    <property type="match status" value="1"/>
</dbReference>
<protein>
    <recommendedName>
        <fullName evidence="3">Sulfotransferase domain protein</fullName>
    </recommendedName>
</protein>
<evidence type="ECO:0008006" key="3">
    <source>
        <dbReference type="Google" id="ProtNLM"/>
    </source>
</evidence>